<evidence type="ECO:0000313" key="10">
    <source>
        <dbReference type="Proteomes" id="UP000231358"/>
    </source>
</evidence>
<dbReference type="AlphaFoldDB" id="A0A2G7FU03"/>
<comment type="subcellular location">
    <subcellularLocation>
        <location evidence="1">Nucleus</location>
    </subcellularLocation>
</comment>
<dbReference type="GO" id="GO:0005634">
    <property type="term" value="C:nucleus"/>
    <property type="evidence" value="ECO:0007669"/>
    <property type="project" value="UniProtKB-SubCell"/>
</dbReference>
<feature type="region of interest" description="Disordered" evidence="7">
    <location>
        <begin position="188"/>
        <end position="224"/>
    </location>
</feature>
<evidence type="ECO:0000256" key="6">
    <source>
        <dbReference type="ARBA" id="ARBA00023242"/>
    </source>
</evidence>
<dbReference type="GO" id="GO:0008270">
    <property type="term" value="F:zinc ion binding"/>
    <property type="evidence" value="ECO:0007669"/>
    <property type="project" value="InterPro"/>
</dbReference>
<organism evidence="9 10">
    <name type="scientific">Aspergillus arachidicola</name>
    <dbReference type="NCBI Taxonomy" id="656916"/>
    <lineage>
        <taxon>Eukaryota</taxon>
        <taxon>Fungi</taxon>
        <taxon>Dikarya</taxon>
        <taxon>Ascomycota</taxon>
        <taxon>Pezizomycotina</taxon>
        <taxon>Eurotiomycetes</taxon>
        <taxon>Eurotiomycetidae</taxon>
        <taxon>Eurotiales</taxon>
        <taxon>Aspergillaceae</taxon>
        <taxon>Aspergillus</taxon>
        <taxon>Aspergillus subgen. Circumdati</taxon>
    </lineage>
</organism>
<keyword evidence="4" id="KW-0238">DNA-binding</keyword>
<dbReference type="GO" id="GO:0006351">
    <property type="term" value="P:DNA-templated transcription"/>
    <property type="evidence" value="ECO:0007669"/>
    <property type="project" value="InterPro"/>
</dbReference>
<dbReference type="GO" id="GO:0009893">
    <property type="term" value="P:positive regulation of metabolic process"/>
    <property type="evidence" value="ECO:0007669"/>
    <property type="project" value="UniProtKB-ARBA"/>
</dbReference>
<evidence type="ECO:0000259" key="8">
    <source>
        <dbReference type="PROSITE" id="PS50048"/>
    </source>
</evidence>
<keyword evidence="2" id="KW-0479">Metal-binding</keyword>
<sequence length="1053" mass="114926">MDTSPTSTSPGHGLSNLGATAQSQLNNTSAPVSTPQSTASRSSTAKAGARQITRNRASYSCHTCRRRKVKCDKVHPICGNCVKNGTECIYDAAPQKDTGSRNGQTAGGHGVKRRRESSRPLEEDIDDIGSLYGHLRQAGSPEQKYGSQAIEARLDKLTSMIERLSKTNGPLDAEQRLLLAQNVNVEVGKGEARPGNGAPVKSAGASRPDSPRRTDSNDEFPIPAGLATDLVDPIGSLNLGHLSLEDGGRSRYVGTTYWAYISHEINELNQLLKYQSRSHQETTANESSVDDNMTDTMAKTTGSPWKTSIDSPGGVGRGRVSGGEEFQKSVLFPTGDSPSVKEKHVEPEMLDHVPTKRQSHILYKGFMSGIHAISPVIHPPTILKLYNSFWDWYDYSSYSGDSCPDPSFIPLLYAIWYGGSVTISIRTIKAEFNVSSRSALSKTFNDEVTRWLTKISFPRSPSLQGLAAYLLVQTILSKEEEPLTSSLFISLAMRVAQTMGLHRDPAKFGIKPYEPSIGGESGGISDENFWDVRDASEVKDTLLGTPEAEKYEELVASGMRPPDNPDDPTLCGGPSMVNVYYLSARGKYVMARAVRRILKIQLGTKPVTRRDMEELRSTLLDLQLKLNSIINRIPVIENYQLSSSANNRSLSFSVSPVEMRTGDMELPGEGPGRCTEQYHSPVLVSFHKWARILLSLFIDKAFCVAYQPFLKNAKSRIWPAARHSALRHCHGFMEKFISLATDPDFQPFQWSWPGNHQPMHAAMIMLIDLYERPYSPEAPKSRAFIDKIFSLTGPDGGVVGGEDGISAQRPLKDGGREAWDMIRRLRQKAWQKAGLDPHKLWTEQAQIQAGAASGPDEYPSARRLLKDVLQHDTLAHAPQPRLHSTTQSPSIPTTPNLCPNLRPRHSPKSTDSPDPPITHSQANATVETPPPASTIPSPDRIPPLSTAIPFTSTPPLPLPFMDLASPSAHSMAAGPTPPSMMDPNLNFDWDQWDAVFGHHLPVADELMELDPVAGFEFGDLGGGMVGGGSPSGSLGGSETGLGSIPGPDWVGYC</sequence>
<evidence type="ECO:0000313" key="9">
    <source>
        <dbReference type="EMBL" id="PIG84102.1"/>
    </source>
</evidence>
<dbReference type="InterPro" id="IPR007219">
    <property type="entry name" value="XnlR_reg_dom"/>
</dbReference>
<dbReference type="PROSITE" id="PS00463">
    <property type="entry name" value="ZN2_CY6_FUNGAL_1"/>
    <property type="match status" value="1"/>
</dbReference>
<evidence type="ECO:0000256" key="5">
    <source>
        <dbReference type="ARBA" id="ARBA00023163"/>
    </source>
</evidence>
<feature type="region of interest" description="Disordered" evidence="7">
    <location>
        <begin position="92"/>
        <end position="122"/>
    </location>
</feature>
<dbReference type="CDD" id="cd00067">
    <property type="entry name" value="GAL4"/>
    <property type="match status" value="1"/>
</dbReference>
<evidence type="ECO:0000256" key="2">
    <source>
        <dbReference type="ARBA" id="ARBA00022723"/>
    </source>
</evidence>
<evidence type="ECO:0000256" key="3">
    <source>
        <dbReference type="ARBA" id="ARBA00023015"/>
    </source>
</evidence>
<feature type="compositionally biased region" description="Low complexity" evidence="7">
    <location>
        <begin position="884"/>
        <end position="895"/>
    </location>
</feature>
<feature type="region of interest" description="Disordered" evidence="7">
    <location>
        <begin position="1029"/>
        <end position="1053"/>
    </location>
</feature>
<comment type="caution">
    <text evidence="9">The sequence shown here is derived from an EMBL/GenBank/DDBJ whole genome shotgun (WGS) entry which is preliminary data.</text>
</comment>
<feature type="region of interest" description="Disordered" evidence="7">
    <location>
        <begin position="299"/>
        <end position="320"/>
    </location>
</feature>
<feature type="compositionally biased region" description="Polar residues" evidence="7">
    <location>
        <begin position="1"/>
        <end position="10"/>
    </location>
</feature>
<dbReference type="InterPro" id="IPR050613">
    <property type="entry name" value="Sec_Metabolite_Reg"/>
</dbReference>
<feature type="domain" description="Zn(2)-C6 fungal-type" evidence="8">
    <location>
        <begin position="60"/>
        <end position="90"/>
    </location>
</feature>
<dbReference type="InterPro" id="IPR036864">
    <property type="entry name" value="Zn2-C6_fun-type_DNA-bd_sf"/>
</dbReference>
<dbReference type="STRING" id="656916.A0A2G7FU03"/>
<keyword evidence="3" id="KW-0805">Transcription regulation</keyword>
<feature type="region of interest" description="Disordered" evidence="7">
    <location>
        <begin position="1"/>
        <end position="52"/>
    </location>
</feature>
<evidence type="ECO:0000256" key="7">
    <source>
        <dbReference type="SAM" id="MobiDB-lite"/>
    </source>
</evidence>
<dbReference type="InterPro" id="IPR001138">
    <property type="entry name" value="Zn2Cys6_DnaBD"/>
</dbReference>
<dbReference type="EMBL" id="NEXV01000407">
    <property type="protein sequence ID" value="PIG84102.1"/>
    <property type="molecule type" value="Genomic_DNA"/>
</dbReference>
<reference evidence="9 10" key="1">
    <citation type="submission" date="2017-05" db="EMBL/GenBank/DDBJ databases">
        <title>Genome sequence for an aflatoxigenic pathogen of Argentinian peanut, Aspergillus arachidicola.</title>
        <authorList>
            <person name="Moore G."/>
            <person name="Beltz S.B."/>
            <person name="Mack B.M."/>
        </authorList>
    </citation>
    <scope>NUCLEOTIDE SEQUENCE [LARGE SCALE GENOMIC DNA]</scope>
    <source>
        <strain evidence="9 10">CBS 117610</strain>
    </source>
</reference>
<protein>
    <submittedName>
        <fullName evidence="9">Zn(II)2Cys6 transcription factor</fullName>
    </submittedName>
</protein>
<proteinExistence type="predicted"/>
<feature type="compositionally biased region" description="Gly residues" evidence="7">
    <location>
        <begin position="1029"/>
        <end position="1039"/>
    </location>
</feature>
<dbReference type="Gene3D" id="4.10.240.10">
    <property type="entry name" value="Zn(2)-C6 fungal-type DNA-binding domain"/>
    <property type="match status" value="1"/>
</dbReference>
<dbReference type="Proteomes" id="UP000231358">
    <property type="component" value="Unassembled WGS sequence"/>
</dbReference>
<keyword evidence="10" id="KW-1185">Reference proteome</keyword>
<dbReference type="Pfam" id="PF00172">
    <property type="entry name" value="Zn_clus"/>
    <property type="match status" value="1"/>
</dbReference>
<dbReference type="PANTHER" id="PTHR31001">
    <property type="entry name" value="UNCHARACTERIZED TRANSCRIPTIONAL REGULATORY PROTEIN"/>
    <property type="match status" value="1"/>
</dbReference>
<dbReference type="PANTHER" id="PTHR31001:SF79">
    <property type="entry name" value="ZN(II)2CYS6 TRANSCRIPTION FACTOR (EUROFUNG)"/>
    <property type="match status" value="1"/>
</dbReference>
<dbReference type="PROSITE" id="PS50048">
    <property type="entry name" value="ZN2_CY6_FUNGAL_2"/>
    <property type="match status" value="1"/>
</dbReference>
<feature type="region of interest" description="Disordered" evidence="7">
    <location>
        <begin position="877"/>
        <end position="945"/>
    </location>
</feature>
<dbReference type="GO" id="GO:0000981">
    <property type="term" value="F:DNA-binding transcription factor activity, RNA polymerase II-specific"/>
    <property type="evidence" value="ECO:0007669"/>
    <property type="project" value="InterPro"/>
</dbReference>
<accession>A0A2G7FU03</accession>
<keyword evidence="6" id="KW-0539">Nucleus</keyword>
<gene>
    <name evidence="9" type="ORF">AARAC_009265</name>
</gene>
<name>A0A2G7FU03_9EURO</name>
<dbReference type="CDD" id="cd12148">
    <property type="entry name" value="fungal_TF_MHR"/>
    <property type="match status" value="1"/>
</dbReference>
<evidence type="ECO:0000256" key="4">
    <source>
        <dbReference type="ARBA" id="ARBA00023125"/>
    </source>
</evidence>
<dbReference type="GO" id="GO:0003677">
    <property type="term" value="F:DNA binding"/>
    <property type="evidence" value="ECO:0007669"/>
    <property type="project" value="UniProtKB-KW"/>
</dbReference>
<feature type="compositionally biased region" description="Polar residues" evidence="7">
    <location>
        <begin position="299"/>
        <end position="310"/>
    </location>
</feature>
<feature type="compositionally biased region" description="Polar residues" evidence="7">
    <location>
        <begin position="17"/>
        <end position="45"/>
    </location>
</feature>
<dbReference type="Pfam" id="PF04082">
    <property type="entry name" value="Fungal_trans"/>
    <property type="match status" value="1"/>
</dbReference>
<dbReference type="SUPFAM" id="SSF57701">
    <property type="entry name" value="Zn2/Cys6 DNA-binding domain"/>
    <property type="match status" value="1"/>
</dbReference>
<keyword evidence="5" id="KW-0804">Transcription</keyword>
<evidence type="ECO:0000256" key="1">
    <source>
        <dbReference type="ARBA" id="ARBA00004123"/>
    </source>
</evidence>
<dbReference type="SMART" id="SM00066">
    <property type="entry name" value="GAL4"/>
    <property type="match status" value="1"/>
</dbReference>